<dbReference type="Pfam" id="PF00553">
    <property type="entry name" value="CBM_2"/>
    <property type="match status" value="1"/>
</dbReference>
<dbReference type="InterPro" id="IPR001919">
    <property type="entry name" value="CBD2"/>
</dbReference>
<evidence type="ECO:0000313" key="8">
    <source>
        <dbReference type="EMBL" id="MCJ2378429.1"/>
    </source>
</evidence>
<evidence type="ECO:0000256" key="2">
    <source>
        <dbReference type="ARBA" id="ARBA00012601"/>
    </source>
</evidence>
<dbReference type="PANTHER" id="PTHR31297:SF13">
    <property type="entry name" value="PUTATIVE-RELATED"/>
    <property type="match status" value="1"/>
</dbReference>
<sequence>MSSLASVSAATSNLCQVDIEYSVVNQWQSGYQSEVSITNKTTSDLSGWSLNWAIDAQESFVSGWNAHYDYQAPDLTATSNFDWNKVIASDGGKVTFGFQIDSLQAPTIPVDFIFNSDGCSEPLPPVTPPEQKSFVRASGTQIIDPEGNNLIFRGMGIGSWMVMEPYMFGFNEDADEGQHKILNDISNVVGSEKTQIFHQAWLDNFFTEQDVIELKNSGFNTIRLPMHYQLFTLPIEQEPIEGQDTWLTQGFDMVDRLLDWCRQHGIYLILDLHAAPGGQGYNGNISDYDPSKPSLWESAENQRKMVALWGKIAERYANETWIAAYDPMNEPNWGFENKPDNKHGCTEESNQPLRDMYARLIPEIRKYDKNHLIAVEGNCWGNNHSSLWPLPVPDDNVAISFHKYWNENNLESIQQYIQMRDQYQIPLWMSESGENTVAWYRDAVELLEENNIGWSWWTWKKMEHPSGVFSISKPDGFQELLDYWQSGGQQPDPVSAHETLMMLTENLKMHNAHRNQDTIDALTKAQIKCDSQPAYPLNTSVAATEYCEMSGVKSDEGYVGYFAQGDWVAYPFFAPSSGNYTLELSVATELDNGHLRIELLGGQTALSEYKLSSTNGWFNWRTIRIHIQLEAGYQHLAIVSQSDDVNLHSINLLQQ</sequence>
<dbReference type="Pfam" id="PF03422">
    <property type="entry name" value="CBM_6"/>
    <property type="match status" value="1"/>
</dbReference>
<dbReference type="PANTHER" id="PTHR31297">
    <property type="entry name" value="GLUCAN ENDO-1,6-BETA-GLUCOSIDASE B"/>
    <property type="match status" value="1"/>
</dbReference>
<reference evidence="8" key="1">
    <citation type="submission" date="2021-11" db="EMBL/GenBank/DDBJ databases">
        <title>Vibrio ZSDE26 sp. nov. and Vibrio ZSDZ34 sp. nov., isolated from coastal seawater in Qingdao.</title>
        <authorList>
            <person name="Zhang P."/>
        </authorList>
    </citation>
    <scope>NUCLEOTIDE SEQUENCE</scope>
    <source>
        <strain evidence="8">ZSDZ34</strain>
    </source>
</reference>
<organism evidence="8 9">
    <name type="scientific">Vibrio gelatinilyticus</name>
    <dbReference type="NCBI Taxonomy" id="2893468"/>
    <lineage>
        <taxon>Bacteria</taxon>
        <taxon>Pseudomonadati</taxon>
        <taxon>Pseudomonadota</taxon>
        <taxon>Gammaproteobacteria</taxon>
        <taxon>Vibrionales</taxon>
        <taxon>Vibrionaceae</taxon>
        <taxon>Vibrio</taxon>
    </lineage>
</organism>
<evidence type="ECO:0000259" key="7">
    <source>
        <dbReference type="PROSITE" id="PS51175"/>
    </source>
</evidence>
<dbReference type="InterPro" id="IPR005084">
    <property type="entry name" value="CBM6"/>
</dbReference>
<dbReference type="InterPro" id="IPR008965">
    <property type="entry name" value="CBM2/CBM3_carb-bd_dom_sf"/>
</dbReference>
<evidence type="ECO:0000259" key="6">
    <source>
        <dbReference type="PROSITE" id="PS51173"/>
    </source>
</evidence>
<evidence type="ECO:0000256" key="1">
    <source>
        <dbReference type="ARBA" id="ARBA00000966"/>
    </source>
</evidence>
<dbReference type="AlphaFoldDB" id="A0A9X2AWX3"/>
<dbReference type="EC" id="3.2.1.4" evidence="2"/>
<dbReference type="CDD" id="cd04080">
    <property type="entry name" value="CBM6_cellulase-like"/>
    <property type="match status" value="1"/>
</dbReference>
<dbReference type="SUPFAM" id="SSF51445">
    <property type="entry name" value="(Trans)glycosidases"/>
    <property type="match status" value="1"/>
</dbReference>
<dbReference type="InterPro" id="IPR008979">
    <property type="entry name" value="Galactose-bd-like_sf"/>
</dbReference>
<evidence type="ECO:0000256" key="5">
    <source>
        <dbReference type="ARBA" id="ARBA00023295"/>
    </source>
</evidence>
<feature type="domain" description="CBM6" evidence="7">
    <location>
        <begin position="525"/>
        <end position="653"/>
    </location>
</feature>
<dbReference type="Gene3D" id="3.20.20.80">
    <property type="entry name" value="Glycosidases"/>
    <property type="match status" value="1"/>
</dbReference>
<dbReference type="PROSITE" id="PS51175">
    <property type="entry name" value="CBM6"/>
    <property type="match status" value="1"/>
</dbReference>
<dbReference type="InterPro" id="IPR001547">
    <property type="entry name" value="Glyco_hydro_5"/>
</dbReference>
<dbReference type="Pfam" id="PF00150">
    <property type="entry name" value="Cellulase"/>
    <property type="match status" value="1"/>
</dbReference>
<dbReference type="Proteomes" id="UP001139488">
    <property type="component" value="Unassembled WGS sequence"/>
</dbReference>
<dbReference type="SUPFAM" id="SSF49384">
    <property type="entry name" value="Carbohydrate-binding domain"/>
    <property type="match status" value="1"/>
</dbReference>
<dbReference type="SUPFAM" id="SSF49785">
    <property type="entry name" value="Galactose-binding domain-like"/>
    <property type="match status" value="1"/>
</dbReference>
<comment type="caution">
    <text evidence="8">The sequence shown here is derived from an EMBL/GenBank/DDBJ whole genome shotgun (WGS) entry which is preliminary data.</text>
</comment>
<dbReference type="GO" id="GO:0009986">
    <property type="term" value="C:cell surface"/>
    <property type="evidence" value="ECO:0007669"/>
    <property type="project" value="TreeGrafter"/>
</dbReference>
<dbReference type="SMART" id="SM00606">
    <property type="entry name" value="CBD_IV"/>
    <property type="match status" value="1"/>
</dbReference>
<dbReference type="GO" id="GO:0030247">
    <property type="term" value="F:polysaccharide binding"/>
    <property type="evidence" value="ECO:0007669"/>
    <property type="project" value="UniProtKB-UniRule"/>
</dbReference>
<dbReference type="GO" id="GO:0008810">
    <property type="term" value="F:cellulase activity"/>
    <property type="evidence" value="ECO:0007669"/>
    <property type="project" value="UniProtKB-EC"/>
</dbReference>
<dbReference type="SMART" id="SM00637">
    <property type="entry name" value="CBD_II"/>
    <property type="match status" value="1"/>
</dbReference>
<dbReference type="InterPro" id="IPR006584">
    <property type="entry name" value="Cellulose-bd_IV"/>
</dbReference>
<dbReference type="Gene3D" id="2.60.40.290">
    <property type="match status" value="1"/>
</dbReference>
<evidence type="ECO:0000256" key="3">
    <source>
        <dbReference type="ARBA" id="ARBA00022729"/>
    </source>
</evidence>
<keyword evidence="5" id="KW-0326">Glycosidase</keyword>
<dbReference type="InterPro" id="IPR050386">
    <property type="entry name" value="Glycosyl_hydrolase_5"/>
</dbReference>
<dbReference type="GO" id="GO:0009251">
    <property type="term" value="P:glucan catabolic process"/>
    <property type="evidence" value="ECO:0007669"/>
    <property type="project" value="TreeGrafter"/>
</dbReference>
<keyword evidence="9" id="KW-1185">Reference proteome</keyword>
<proteinExistence type="predicted"/>
<dbReference type="RefSeq" id="WP_244358735.1">
    <property type="nucleotide sequence ID" value="NZ_JAJNNZ010000016.1"/>
</dbReference>
<feature type="domain" description="CBM2" evidence="6">
    <location>
        <begin position="8"/>
        <end position="122"/>
    </location>
</feature>
<dbReference type="Gene3D" id="2.60.120.260">
    <property type="entry name" value="Galactose-binding domain-like"/>
    <property type="match status" value="1"/>
</dbReference>
<comment type="catalytic activity">
    <reaction evidence="1">
        <text>Endohydrolysis of (1-&gt;4)-beta-D-glucosidic linkages in cellulose, lichenin and cereal beta-D-glucans.</text>
        <dbReference type="EC" id="3.2.1.4"/>
    </reaction>
</comment>
<dbReference type="InterPro" id="IPR012291">
    <property type="entry name" value="CBM2_carb-bd_dom_sf"/>
</dbReference>
<protein>
    <recommendedName>
        <fullName evidence="2">cellulase</fullName>
        <ecNumber evidence="2">3.2.1.4</ecNumber>
    </recommendedName>
</protein>
<keyword evidence="4" id="KW-0378">Hydrolase</keyword>
<name>A0A9X2AWX3_9VIBR</name>
<evidence type="ECO:0000256" key="4">
    <source>
        <dbReference type="ARBA" id="ARBA00022801"/>
    </source>
</evidence>
<dbReference type="GO" id="GO:0005576">
    <property type="term" value="C:extracellular region"/>
    <property type="evidence" value="ECO:0007669"/>
    <property type="project" value="TreeGrafter"/>
</dbReference>
<dbReference type="GO" id="GO:0008422">
    <property type="term" value="F:beta-glucosidase activity"/>
    <property type="evidence" value="ECO:0007669"/>
    <property type="project" value="TreeGrafter"/>
</dbReference>
<dbReference type="InterPro" id="IPR017853">
    <property type="entry name" value="GH"/>
</dbReference>
<keyword evidence="3" id="KW-0732">Signal</keyword>
<gene>
    <name evidence="8" type="ORF">LNL84_16565</name>
</gene>
<dbReference type="PROSITE" id="PS51173">
    <property type="entry name" value="CBM2"/>
    <property type="match status" value="1"/>
</dbReference>
<accession>A0A9X2AWX3</accession>
<dbReference type="EMBL" id="JAJNNZ010000016">
    <property type="protein sequence ID" value="MCJ2378429.1"/>
    <property type="molecule type" value="Genomic_DNA"/>
</dbReference>
<evidence type="ECO:0000313" key="9">
    <source>
        <dbReference type="Proteomes" id="UP001139488"/>
    </source>
</evidence>